<keyword evidence="5 7" id="KW-1133">Transmembrane helix</keyword>
<dbReference type="SUPFAM" id="SSF161098">
    <property type="entry name" value="MetI-like"/>
    <property type="match status" value="1"/>
</dbReference>
<dbReference type="AlphaFoldDB" id="A0A1H5MAD7"/>
<name>A0A1H5MAD7_RHOJO</name>
<dbReference type="Gene3D" id="1.10.3720.10">
    <property type="entry name" value="MetI-like"/>
    <property type="match status" value="1"/>
</dbReference>
<gene>
    <name evidence="9" type="ORF">SAMN04490220_8752</name>
</gene>
<feature type="domain" description="ABC transmembrane type-1" evidence="8">
    <location>
        <begin position="77"/>
        <end position="261"/>
    </location>
</feature>
<feature type="transmembrane region" description="Helical" evidence="7">
    <location>
        <begin position="184"/>
        <end position="210"/>
    </location>
</feature>
<evidence type="ECO:0000313" key="10">
    <source>
        <dbReference type="Proteomes" id="UP000183407"/>
    </source>
</evidence>
<keyword evidence="3" id="KW-1003">Cell membrane</keyword>
<evidence type="ECO:0000256" key="7">
    <source>
        <dbReference type="RuleBase" id="RU363032"/>
    </source>
</evidence>
<keyword evidence="6 7" id="KW-0472">Membrane</keyword>
<feature type="transmembrane region" description="Helical" evidence="7">
    <location>
        <begin position="114"/>
        <end position="137"/>
    </location>
</feature>
<dbReference type="PROSITE" id="PS50928">
    <property type="entry name" value="ABC_TM1"/>
    <property type="match status" value="1"/>
</dbReference>
<evidence type="ECO:0000256" key="1">
    <source>
        <dbReference type="ARBA" id="ARBA00004651"/>
    </source>
</evidence>
<dbReference type="PANTHER" id="PTHR30151">
    <property type="entry name" value="ALKANE SULFONATE ABC TRANSPORTER-RELATED, MEMBRANE SUBUNIT"/>
    <property type="match status" value="1"/>
</dbReference>
<dbReference type="RefSeq" id="WP_083400810.1">
    <property type="nucleotide sequence ID" value="NZ_FNTL01000005.1"/>
</dbReference>
<evidence type="ECO:0000256" key="4">
    <source>
        <dbReference type="ARBA" id="ARBA00022692"/>
    </source>
</evidence>
<dbReference type="OrthoDB" id="3173654at2"/>
<evidence type="ECO:0000256" key="5">
    <source>
        <dbReference type="ARBA" id="ARBA00022989"/>
    </source>
</evidence>
<dbReference type="EMBL" id="FNTL01000005">
    <property type="protein sequence ID" value="SEE85631.1"/>
    <property type="molecule type" value="Genomic_DNA"/>
</dbReference>
<evidence type="ECO:0000256" key="6">
    <source>
        <dbReference type="ARBA" id="ARBA00023136"/>
    </source>
</evidence>
<dbReference type="Pfam" id="PF00528">
    <property type="entry name" value="BPD_transp_1"/>
    <property type="match status" value="1"/>
</dbReference>
<evidence type="ECO:0000256" key="3">
    <source>
        <dbReference type="ARBA" id="ARBA00022475"/>
    </source>
</evidence>
<dbReference type="InterPro" id="IPR000515">
    <property type="entry name" value="MetI-like"/>
</dbReference>
<feature type="transmembrane region" description="Helical" evidence="7">
    <location>
        <begin position="81"/>
        <end position="102"/>
    </location>
</feature>
<accession>A0A1H5MAD7</accession>
<dbReference type="PANTHER" id="PTHR30151:SF0">
    <property type="entry name" value="ABC TRANSPORTER PERMEASE PROTEIN MJ0413-RELATED"/>
    <property type="match status" value="1"/>
</dbReference>
<proteinExistence type="inferred from homology"/>
<dbReference type="GO" id="GO:0005886">
    <property type="term" value="C:plasma membrane"/>
    <property type="evidence" value="ECO:0007669"/>
    <property type="project" value="UniProtKB-SubCell"/>
</dbReference>
<comment type="similarity">
    <text evidence="7">Belongs to the binding-protein-dependent transport system permease family.</text>
</comment>
<comment type="subcellular location">
    <subcellularLocation>
        <location evidence="1 7">Cell membrane</location>
        <topology evidence="1 7">Multi-pass membrane protein</topology>
    </subcellularLocation>
</comment>
<sequence length="276" mass="29516">MTTLVRPTPAATKSPPRQLSQLHRRVAARAGFILAALVCWQLTVQSGLLPATSIPTATRTVLTLAKMLTTPEFWRTVEQTATGWGIGLLLCAAIAIPAGLLIGTSQFLTRSTRLVIDFLRTIPAVALTPVLLLILGSTMQMKVLLVVFGACWPLLTSTIDGVRHVDPVAADTVRSLRLPRIDRMLRLVLPTALPFVATGLRISAAIALMLTTAAEYLGSAPGLGKSLGMAQQAGAVDVMFAYLVVAGLLGVGLNVILLYLERRLLPWAPANRETVR</sequence>
<evidence type="ECO:0000259" key="8">
    <source>
        <dbReference type="PROSITE" id="PS50928"/>
    </source>
</evidence>
<dbReference type="InterPro" id="IPR035906">
    <property type="entry name" value="MetI-like_sf"/>
</dbReference>
<protein>
    <submittedName>
        <fullName evidence="9">ABC-type nitrate/sulfonate/bicarbonate transport system, permease component</fullName>
    </submittedName>
</protein>
<evidence type="ECO:0000256" key="2">
    <source>
        <dbReference type="ARBA" id="ARBA00022448"/>
    </source>
</evidence>
<keyword evidence="2 7" id="KW-0813">Transport</keyword>
<feature type="transmembrane region" description="Helical" evidence="7">
    <location>
        <begin position="143"/>
        <end position="163"/>
    </location>
</feature>
<keyword evidence="4 7" id="KW-0812">Transmembrane</keyword>
<feature type="transmembrane region" description="Helical" evidence="7">
    <location>
        <begin position="26"/>
        <end position="43"/>
    </location>
</feature>
<dbReference type="CDD" id="cd06261">
    <property type="entry name" value="TM_PBP2"/>
    <property type="match status" value="1"/>
</dbReference>
<feature type="transmembrane region" description="Helical" evidence="7">
    <location>
        <begin position="239"/>
        <end position="260"/>
    </location>
</feature>
<reference evidence="10" key="1">
    <citation type="submission" date="2016-10" db="EMBL/GenBank/DDBJ databases">
        <authorList>
            <person name="Varghese N."/>
        </authorList>
    </citation>
    <scope>NUCLEOTIDE SEQUENCE [LARGE SCALE GENOMIC DNA]</scope>
    <source>
        <strain evidence="10">DSM 44719</strain>
    </source>
</reference>
<dbReference type="Proteomes" id="UP000183407">
    <property type="component" value="Unassembled WGS sequence"/>
</dbReference>
<dbReference type="GO" id="GO:0055085">
    <property type="term" value="P:transmembrane transport"/>
    <property type="evidence" value="ECO:0007669"/>
    <property type="project" value="InterPro"/>
</dbReference>
<evidence type="ECO:0000313" key="9">
    <source>
        <dbReference type="EMBL" id="SEE85631.1"/>
    </source>
</evidence>
<organism evidence="9 10">
    <name type="scientific">Rhodococcus jostii</name>
    <dbReference type="NCBI Taxonomy" id="132919"/>
    <lineage>
        <taxon>Bacteria</taxon>
        <taxon>Bacillati</taxon>
        <taxon>Actinomycetota</taxon>
        <taxon>Actinomycetes</taxon>
        <taxon>Mycobacteriales</taxon>
        <taxon>Nocardiaceae</taxon>
        <taxon>Rhodococcus</taxon>
    </lineage>
</organism>